<dbReference type="AlphaFoldDB" id="A0A0C1QHU5"/>
<evidence type="ECO:0000259" key="12">
    <source>
        <dbReference type="PROSITE" id="PS50893"/>
    </source>
</evidence>
<dbReference type="InterPro" id="IPR027417">
    <property type="entry name" value="P-loop_NTPase"/>
</dbReference>
<keyword evidence="9 11" id="KW-0472">Membrane</keyword>
<accession>A0A0C1QHU5</accession>
<keyword evidence="5 11" id="KW-0812">Transmembrane</keyword>
<evidence type="ECO:0000256" key="7">
    <source>
        <dbReference type="ARBA" id="ARBA00022840"/>
    </source>
</evidence>
<gene>
    <name evidence="14" type="primary">arpD_2</name>
    <name evidence="14" type="ORF">NF27_EY01850</name>
</gene>
<comment type="similarity">
    <text evidence="2">Belongs to the ABC transporter superfamily.</text>
</comment>
<evidence type="ECO:0000256" key="6">
    <source>
        <dbReference type="ARBA" id="ARBA00022741"/>
    </source>
</evidence>
<feature type="transmembrane region" description="Helical" evidence="11">
    <location>
        <begin position="58"/>
        <end position="77"/>
    </location>
</feature>
<protein>
    <submittedName>
        <fullName evidence="14">Alkaline protease secretion ATP-binding protein AprD</fullName>
        <ecNumber evidence="14">3.6.1.15</ecNumber>
    </submittedName>
</protein>
<dbReference type="GO" id="GO:0016887">
    <property type="term" value="F:ATP hydrolysis activity"/>
    <property type="evidence" value="ECO:0007669"/>
    <property type="project" value="InterPro"/>
</dbReference>
<dbReference type="GO" id="GO:0005524">
    <property type="term" value="F:ATP binding"/>
    <property type="evidence" value="ECO:0007669"/>
    <property type="project" value="UniProtKB-KW"/>
</dbReference>
<dbReference type="InterPro" id="IPR003439">
    <property type="entry name" value="ABC_transporter-like_ATP-bd"/>
</dbReference>
<evidence type="ECO:0000256" key="10">
    <source>
        <dbReference type="ARBA" id="ARBA00024725"/>
    </source>
</evidence>
<keyword evidence="14" id="KW-0378">Hydrolase</keyword>
<dbReference type="RefSeq" id="WP_053332647.1">
    <property type="nucleotide sequence ID" value="NZ_JSWE01000124.1"/>
</dbReference>
<comment type="subcellular location">
    <subcellularLocation>
        <location evidence="1">Cell membrane</location>
        <topology evidence="1">Multi-pass membrane protein</topology>
    </subcellularLocation>
</comment>
<evidence type="ECO:0000256" key="3">
    <source>
        <dbReference type="ARBA" id="ARBA00022448"/>
    </source>
</evidence>
<evidence type="ECO:0000256" key="4">
    <source>
        <dbReference type="ARBA" id="ARBA00022475"/>
    </source>
</evidence>
<dbReference type="InterPro" id="IPR039421">
    <property type="entry name" value="Type_1_exporter"/>
</dbReference>
<keyword evidence="4" id="KW-1003">Cell membrane</keyword>
<evidence type="ECO:0000313" key="14">
    <source>
        <dbReference type="EMBL" id="KIE05089.1"/>
    </source>
</evidence>
<evidence type="ECO:0000256" key="11">
    <source>
        <dbReference type="SAM" id="Phobius"/>
    </source>
</evidence>
<dbReference type="SUPFAM" id="SSF52540">
    <property type="entry name" value="P-loop containing nucleoside triphosphate hydrolases"/>
    <property type="match status" value="1"/>
</dbReference>
<feature type="transmembrane region" description="Helical" evidence="11">
    <location>
        <begin position="158"/>
        <end position="175"/>
    </location>
</feature>
<dbReference type="SMART" id="SM00382">
    <property type="entry name" value="AAA"/>
    <property type="match status" value="1"/>
</dbReference>
<dbReference type="PROSITE" id="PS50929">
    <property type="entry name" value="ABC_TM1F"/>
    <property type="match status" value="1"/>
</dbReference>
<dbReference type="Gene3D" id="3.40.50.300">
    <property type="entry name" value="P-loop containing nucleotide triphosphate hydrolases"/>
    <property type="match status" value="1"/>
</dbReference>
<evidence type="ECO:0000259" key="13">
    <source>
        <dbReference type="PROSITE" id="PS50929"/>
    </source>
</evidence>
<evidence type="ECO:0000256" key="9">
    <source>
        <dbReference type="ARBA" id="ARBA00023136"/>
    </source>
</evidence>
<dbReference type="GO" id="GO:0005886">
    <property type="term" value="C:plasma membrane"/>
    <property type="evidence" value="ECO:0007669"/>
    <property type="project" value="UniProtKB-SubCell"/>
</dbReference>
<feature type="domain" description="ABC transporter" evidence="12">
    <location>
        <begin position="330"/>
        <end position="566"/>
    </location>
</feature>
<dbReference type="GO" id="GO:0030253">
    <property type="term" value="P:protein secretion by the type I secretion system"/>
    <property type="evidence" value="ECO:0007669"/>
    <property type="project" value="InterPro"/>
</dbReference>
<feature type="transmembrane region" description="Helical" evidence="11">
    <location>
        <begin position="246"/>
        <end position="264"/>
    </location>
</feature>
<comment type="caution">
    <text evidence="14">The sequence shown here is derived from an EMBL/GenBank/DDBJ whole genome shotgun (WGS) entry which is preliminary data.</text>
</comment>
<dbReference type="InterPro" id="IPR017871">
    <property type="entry name" value="ABC_transporter-like_CS"/>
</dbReference>
<dbReference type="PROSITE" id="PS50893">
    <property type="entry name" value="ABC_TRANSPORTER_2"/>
    <property type="match status" value="1"/>
</dbReference>
<evidence type="ECO:0000256" key="1">
    <source>
        <dbReference type="ARBA" id="ARBA00004651"/>
    </source>
</evidence>
<keyword evidence="7 14" id="KW-0067">ATP-binding</keyword>
<dbReference type="FunFam" id="3.40.50.300:FF:001444">
    <property type="entry name" value="ABC transporter ATP-binding protein"/>
    <property type="match status" value="1"/>
</dbReference>
<dbReference type="Pfam" id="PF00664">
    <property type="entry name" value="ABC_membrane"/>
    <property type="match status" value="1"/>
</dbReference>
<feature type="domain" description="ABC transmembrane type-1" evidence="13">
    <location>
        <begin position="24"/>
        <end position="299"/>
    </location>
</feature>
<dbReference type="Pfam" id="PF00005">
    <property type="entry name" value="ABC_tran"/>
    <property type="match status" value="1"/>
</dbReference>
<comment type="function">
    <text evidence="10">Part of an ABC transporter complex. Transmembrane domains (TMD) form a pore in the inner membrane and the ATP-binding domain (NBD) is responsible for energy generation.</text>
</comment>
<dbReference type="OrthoDB" id="5288404at2"/>
<dbReference type="STRING" id="86105.NF27_EY01850"/>
<evidence type="ECO:0000256" key="8">
    <source>
        <dbReference type="ARBA" id="ARBA00022989"/>
    </source>
</evidence>
<sequence length="575" mass="63416">MKRKENITPIKETLFACKIMFKYALLFGCIINLLMLSTPIYSMQVLDRVISSGNVDTLVMLTLVIMLALLLLAMLQAGRSFAMTQMGNWIERQLSEKVFTGSVKMSLESKVNIGSQQLTDLQTIKNFLTSPGLLTVLDTPWAIIFIIVLFIIHPWMGFLSVIGGALLVGFAILSDKLTKPLLDSMNDENIKSRRQVDQATRNAEVIEVMGLLPNIIQSWQKLNGKIQTTHSLFTKRYSVLTEMTKFIRLVIQILVTGFGAYLVIKHEMSSGAIIASSSLVGRALAPFEGAINSWKGFVNCRKAYDRLNAAYELVEKHEEKMSLPEPEGRIDVENLFYNPPNVQRHIVKGITFSLKAGETLAIIGPSASGKTTLAKLLAGALNPSIGTVRVDDASLKDWKREELGKYIGYLPQDVELFAGTIKENIARMDPNADPEEVVMAAQITGVHEMILRLPKGYDTEIGFDGSMLSGGQRQRIALARAFYGNPKILLLDEPNSNLDSVGEAALATAIDVAKDRNITCIIISHRTSILNVADKIMILKDGVIATFGSKKEVMDQMNQASQMNQLKNVPGHGNA</sequence>
<keyword evidence="8 11" id="KW-1133">Transmembrane helix</keyword>
<dbReference type="Gene3D" id="1.20.1560.10">
    <property type="entry name" value="ABC transporter type 1, transmembrane domain"/>
    <property type="match status" value="1"/>
</dbReference>
<dbReference type="PANTHER" id="PTHR43394">
    <property type="entry name" value="ATP-DEPENDENT PERMEASE MDL1, MITOCHONDRIAL"/>
    <property type="match status" value="1"/>
</dbReference>
<dbReference type="CDD" id="cd03246">
    <property type="entry name" value="ABCC_Protease_Secretion"/>
    <property type="match status" value="1"/>
</dbReference>
<dbReference type="EMBL" id="JSWE01000124">
    <property type="protein sequence ID" value="KIE05089.1"/>
    <property type="molecule type" value="Genomic_DNA"/>
</dbReference>
<dbReference type="PROSITE" id="PS00211">
    <property type="entry name" value="ABC_TRANSPORTER_1"/>
    <property type="match status" value="1"/>
</dbReference>
<evidence type="ECO:0000256" key="5">
    <source>
        <dbReference type="ARBA" id="ARBA00022692"/>
    </source>
</evidence>
<dbReference type="InterPro" id="IPR011527">
    <property type="entry name" value="ABC1_TM_dom"/>
</dbReference>
<dbReference type="SUPFAM" id="SSF90123">
    <property type="entry name" value="ABC transporter transmembrane region"/>
    <property type="match status" value="1"/>
</dbReference>
<dbReference type="GO" id="GO:0006508">
    <property type="term" value="P:proteolysis"/>
    <property type="evidence" value="ECO:0007669"/>
    <property type="project" value="UniProtKB-KW"/>
</dbReference>
<evidence type="ECO:0000256" key="2">
    <source>
        <dbReference type="ARBA" id="ARBA00005417"/>
    </source>
</evidence>
<proteinExistence type="inferred from homology"/>
<keyword evidence="15" id="KW-1185">Reference proteome</keyword>
<dbReference type="GO" id="GO:0008233">
    <property type="term" value="F:peptidase activity"/>
    <property type="evidence" value="ECO:0007669"/>
    <property type="project" value="UniProtKB-KW"/>
</dbReference>
<dbReference type="GO" id="GO:0015421">
    <property type="term" value="F:ABC-type oligopeptide transporter activity"/>
    <property type="evidence" value="ECO:0007669"/>
    <property type="project" value="TreeGrafter"/>
</dbReference>
<evidence type="ECO:0000313" key="15">
    <source>
        <dbReference type="Proteomes" id="UP000031258"/>
    </source>
</evidence>
<feature type="transmembrane region" description="Helical" evidence="11">
    <location>
        <begin position="132"/>
        <end position="152"/>
    </location>
</feature>
<dbReference type="InterPro" id="IPR003593">
    <property type="entry name" value="AAA+_ATPase"/>
</dbReference>
<dbReference type="Proteomes" id="UP000031258">
    <property type="component" value="Unassembled WGS sequence"/>
</dbReference>
<dbReference type="NCBIfam" id="TIGR01842">
    <property type="entry name" value="type_I_sec_PrtD"/>
    <property type="match status" value="1"/>
</dbReference>
<dbReference type="EC" id="3.6.1.15" evidence="14"/>
<keyword evidence="3" id="KW-0813">Transport</keyword>
<dbReference type="PANTHER" id="PTHR43394:SF1">
    <property type="entry name" value="ATP-BINDING CASSETTE SUB-FAMILY B MEMBER 10, MITOCHONDRIAL"/>
    <property type="match status" value="1"/>
</dbReference>
<keyword evidence="14" id="KW-0645">Protease</keyword>
<dbReference type="InterPro" id="IPR036640">
    <property type="entry name" value="ABC1_TM_sf"/>
</dbReference>
<reference evidence="14 15" key="1">
    <citation type="submission" date="2014-11" db="EMBL/GenBank/DDBJ databases">
        <title>A Rickettsiales Symbiont of Amoebae With Ancient Features.</title>
        <authorList>
            <person name="Schulz F."/>
            <person name="Martijn J."/>
            <person name="Wascher F."/>
            <person name="Kostanjsek R."/>
            <person name="Ettema T.J."/>
            <person name="Horn M."/>
        </authorList>
    </citation>
    <scope>NUCLEOTIDE SEQUENCE [LARGE SCALE GENOMIC DNA]</scope>
    <source>
        <strain evidence="14 15">UWC36</strain>
    </source>
</reference>
<organism evidence="14 15">
    <name type="scientific">Candidatus Jidaibacter acanthamoebae</name>
    <dbReference type="NCBI Taxonomy" id="86105"/>
    <lineage>
        <taxon>Bacteria</taxon>
        <taxon>Pseudomonadati</taxon>
        <taxon>Pseudomonadota</taxon>
        <taxon>Alphaproteobacteria</taxon>
        <taxon>Rickettsiales</taxon>
        <taxon>Candidatus Midichloriaceae</taxon>
        <taxon>Candidatus Jidaibacter</taxon>
    </lineage>
</organism>
<dbReference type="GO" id="GO:0030256">
    <property type="term" value="C:type I protein secretion system complex"/>
    <property type="evidence" value="ECO:0007669"/>
    <property type="project" value="InterPro"/>
</dbReference>
<feature type="transmembrane region" description="Helical" evidence="11">
    <location>
        <begin position="20"/>
        <end position="38"/>
    </location>
</feature>
<name>A0A0C1QHU5_9RICK</name>
<dbReference type="InterPro" id="IPR010128">
    <property type="entry name" value="ATPase_T1SS_PrtD-like"/>
</dbReference>
<keyword evidence="6" id="KW-0547">Nucleotide-binding</keyword>